<reference evidence="2 3" key="1">
    <citation type="submission" date="2016-10" db="EMBL/GenBank/DDBJ databases">
        <authorList>
            <person name="de Groot N.N."/>
        </authorList>
    </citation>
    <scope>NUCLEOTIDE SEQUENCE [LARGE SCALE GENOMIC DNA]</scope>
    <source>
        <strain evidence="2 3">CGMCC 1.7056</strain>
    </source>
</reference>
<evidence type="ECO:0000256" key="1">
    <source>
        <dbReference type="SAM" id="Phobius"/>
    </source>
</evidence>
<feature type="transmembrane region" description="Helical" evidence="1">
    <location>
        <begin position="52"/>
        <end position="76"/>
    </location>
</feature>
<dbReference type="OrthoDB" id="9945125at2"/>
<evidence type="ECO:0000313" key="3">
    <source>
        <dbReference type="Proteomes" id="UP000198832"/>
    </source>
</evidence>
<feature type="transmembrane region" description="Helical" evidence="1">
    <location>
        <begin position="137"/>
        <end position="159"/>
    </location>
</feature>
<evidence type="ECO:0000313" key="2">
    <source>
        <dbReference type="EMBL" id="SFB78116.1"/>
    </source>
</evidence>
<keyword evidence="1" id="KW-0472">Membrane</keyword>
<dbReference type="AlphaFoldDB" id="A0A1I1DUQ2"/>
<keyword evidence="1" id="KW-1133">Transmembrane helix</keyword>
<keyword evidence="3" id="KW-1185">Reference proteome</keyword>
<organism evidence="2 3">
    <name type="scientific">Nocardioides terrae</name>
    <dbReference type="NCBI Taxonomy" id="574651"/>
    <lineage>
        <taxon>Bacteria</taxon>
        <taxon>Bacillati</taxon>
        <taxon>Actinomycetota</taxon>
        <taxon>Actinomycetes</taxon>
        <taxon>Propionibacteriales</taxon>
        <taxon>Nocardioidaceae</taxon>
        <taxon>Nocardioides</taxon>
    </lineage>
</organism>
<name>A0A1I1DUQ2_9ACTN</name>
<sequence length="227" mass="22631">MTNSTLLRFSAVGLVAGALFLSLGDLLRRTVDSSSGSSPTAIAASVHDHPGVWLAAGILSALAPVFFIPGVCALVATTRGRGSRVVAVGGSLAVLGLVASVGHAVAYYAPFALYGRAGTDTATIKALDDASESYPMLVALIIAFIVGITIGMITLLVGLRRARRVPVWAPVAAVVFAVAGSSGGVAMGMLGIAAALAAFLPAARALVVPTTGGASAPSVRDMDSTSV</sequence>
<accession>A0A1I1DUQ2</accession>
<gene>
    <name evidence="2" type="ORF">SAMN04487968_101485</name>
</gene>
<dbReference type="RefSeq" id="WP_139230000.1">
    <property type="nucleotide sequence ID" value="NZ_FOLB01000001.1"/>
</dbReference>
<keyword evidence="1" id="KW-0812">Transmembrane</keyword>
<dbReference type="STRING" id="574651.SAMN04487968_101485"/>
<feature type="transmembrane region" description="Helical" evidence="1">
    <location>
        <begin position="171"/>
        <end position="200"/>
    </location>
</feature>
<dbReference type="Proteomes" id="UP000198832">
    <property type="component" value="Unassembled WGS sequence"/>
</dbReference>
<protein>
    <submittedName>
        <fullName evidence="2">Uncharacterized protein</fullName>
    </submittedName>
</protein>
<feature type="transmembrane region" description="Helical" evidence="1">
    <location>
        <begin position="85"/>
        <end position="109"/>
    </location>
</feature>
<dbReference type="EMBL" id="FOLB01000001">
    <property type="protein sequence ID" value="SFB78116.1"/>
    <property type="molecule type" value="Genomic_DNA"/>
</dbReference>
<proteinExistence type="predicted"/>